<sequence length="271" mass="29341">MSTTHLLASDMDGTALPSRDDAAGHRAAKALARALHASPSTTFACVTGRSLALALEALNRYPLPRPRYIAGDVGTTVHEYREGAWSENPDYAGQMQRAMGGVRAADLAHLADDLTGLSLQEPEKQARWKCSFYVDAQCSHQKVCDEVRRVLRGKGAQVQLVYSRDLTDGTGLIDLLPSGVTKDTAVRFLRRRLGVADENLVYAGDSGNDLAAFLGGWCAVVVANTPDDVRAALDTAVRENRIRPERIYYAARPCTEGVIEGARHFGVLEAC</sequence>
<dbReference type="EC" id="3.1.3.79" evidence="4"/>
<dbReference type="SUPFAM" id="SSF56784">
    <property type="entry name" value="HAD-like"/>
    <property type="match status" value="1"/>
</dbReference>
<reference evidence="5" key="1">
    <citation type="submission" date="2015-02" db="EMBL/GenBank/DDBJ databases">
        <title>Description and complete genome sequence of the first cultured representative of the subdivision 5 of the Verrucomicrobia phylum.</title>
        <authorList>
            <person name="Spring S."/>
            <person name="Bunk B."/>
            <person name="Sproer C."/>
            <person name="Klenk H.-P."/>
        </authorList>
    </citation>
    <scope>NUCLEOTIDE SEQUENCE [LARGE SCALE GENOMIC DNA]</scope>
    <source>
        <strain evidence="5">L21-Fru-AB</strain>
    </source>
</reference>
<dbReference type="GO" id="GO:0016791">
    <property type="term" value="F:phosphatase activity"/>
    <property type="evidence" value="ECO:0007669"/>
    <property type="project" value="UniProtKB-ARBA"/>
</dbReference>
<dbReference type="NCBIfam" id="TIGR01484">
    <property type="entry name" value="HAD-SF-IIB"/>
    <property type="match status" value="1"/>
</dbReference>
<dbReference type="Gene3D" id="3.40.50.1000">
    <property type="entry name" value="HAD superfamily/HAD-like"/>
    <property type="match status" value="1"/>
</dbReference>
<dbReference type="KEGG" id="vbl:L21SP4_00973"/>
<dbReference type="InterPro" id="IPR036412">
    <property type="entry name" value="HAD-like_sf"/>
</dbReference>
<dbReference type="InterPro" id="IPR006379">
    <property type="entry name" value="HAD-SF_hydro_IIB"/>
</dbReference>
<accession>A0A0G3ED39</accession>
<dbReference type="Pfam" id="PF05116">
    <property type="entry name" value="S6PP"/>
    <property type="match status" value="1"/>
</dbReference>
<reference evidence="4 5" key="2">
    <citation type="journal article" date="2016" name="ISME J.">
        <title>Characterization of the first cultured representative of Verrucomicrobia subdivision 5 indicates the proposal of a novel phylum.</title>
        <authorList>
            <person name="Spring S."/>
            <person name="Bunk B."/>
            <person name="Sproer C."/>
            <person name="Schumann P."/>
            <person name="Rohde M."/>
            <person name="Tindall B.J."/>
            <person name="Klenk H.P."/>
        </authorList>
    </citation>
    <scope>NUCLEOTIDE SEQUENCE [LARGE SCALE GENOMIC DNA]</scope>
    <source>
        <strain evidence="4 5">L21-Fru-AB</strain>
    </source>
</reference>
<dbReference type="Proteomes" id="UP000035268">
    <property type="component" value="Chromosome"/>
</dbReference>
<dbReference type="EMBL" id="CP010904">
    <property type="protein sequence ID" value="AKJ64233.1"/>
    <property type="molecule type" value="Genomic_DNA"/>
</dbReference>
<dbReference type="InterPro" id="IPR023214">
    <property type="entry name" value="HAD_sf"/>
</dbReference>
<dbReference type="OrthoDB" id="9781413at2"/>
<evidence type="ECO:0000256" key="1">
    <source>
        <dbReference type="ARBA" id="ARBA00022801"/>
    </source>
</evidence>
<dbReference type="Gene3D" id="3.90.1070.10">
    <property type="match status" value="1"/>
</dbReference>
<evidence type="ECO:0000313" key="5">
    <source>
        <dbReference type="Proteomes" id="UP000035268"/>
    </source>
</evidence>
<keyword evidence="5" id="KW-1185">Reference proteome</keyword>
<protein>
    <submittedName>
        <fullName evidence="4">Mannosylfructose-phosphate phosphatase</fullName>
        <ecNumber evidence="4">3.1.3.79</ecNumber>
    </submittedName>
</protein>
<dbReference type="PANTHER" id="PTHR46521">
    <property type="entry name" value="SUCROSE-PHOSPHATASE 2-RELATED"/>
    <property type="match status" value="1"/>
</dbReference>
<keyword evidence="1 4" id="KW-0378">Hydrolase</keyword>
<dbReference type="SFLD" id="SFLDS00003">
    <property type="entry name" value="Haloacid_Dehalogenase"/>
    <property type="match status" value="1"/>
</dbReference>
<dbReference type="SFLD" id="SFLDG01140">
    <property type="entry name" value="C2.B:_Phosphomannomutase_and_P"/>
    <property type="match status" value="1"/>
</dbReference>
<name>A0A0G3ED39_9BACT</name>
<feature type="domain" description="Sucrose phosphatase-like" evidence="3">
    <location>
        <begin position="5"/>
        <end position="266"/>
    </location>
</feature>
<dbReference type="PANTHER" id="PTHR46521:SF4">
    <property type="entry name" value="SUCROSE-PHOSPHATASE 2-RELATED"/>
    <property type="match status" value="1"/>
</dbReference>
<evidence type="ECO:0000259" key="3">
    <source>
        <dbReference type="Pfam" id="PF05116"/>
    </source>
</evidence>
<dbReference type="InterPro" id="IPR006380">
    <property type="entry name" value="SPP-like_dom"/>
</dbReference>
<dbReference type="RefSeq" id="WP_052881588.1">
    <property type="nucleotide sequence ID" value="NZ_CP010904.1"/>
</dbReference>
<dbReference type="SFLD" id="SFLDG01141">
    <property type="entry name" value="C2.B.1:_Sucrose_Phosphatase_Li"/>
    <property type="match status" value="1"/>
</dbReference>
<organism evidence="4 5">
    <name type="scientific">Kiritimatiella glycovorans</name>
    <dbReference type="NCBI Taxonomy" id="1307763"/>
    <lineage>
        <taxon>Bacteria</taxon>
        <taxon>Pseudomonadati</taxon>
        <taxon>Kiritimatiellota</taxon>
        <taxon>Kiritimatiellia</taxon>
        <taxon>Kiritimatiellales</taxon>
        <taxon>Kiritimatiellaceae</taxon>
        <taxon>Kiritimatiella</taxon>
    </lineage>
</organism>
<evidence type="ECO:0000313" key="4">
    <source>
        <dbReference type="EMBL" id="AKJ64233.1"/>
    </source>
</evidence>
<dbReference type="AlphaFoldDB" id="A0A0G3ED39"/>
<dbReference type="STRING" id="1307763.L21SP4_00973"/>
<dbReference type="InterPro" id="IPR051518">
    <property type="entry name" value="Sucrose_Phosphatase"/>
</dbReference>
<proteinExistence type="predicted"/>
<gene>
    <name evidence="4" type="primary">mfppA</name>
    <name evidence="4" type="ORF">L21SP4_00973</name>
</gene>
<feature type="region of interest" description="Disordered" evidence="2">
    <location>
        <begin position="1"/>
        <end position="20"/>
    </location>
</feature>
<evidence type="ECO:0000256" key="2">
    <source>
        <dbReference type="SAM" id="MobiDB-lite"/>
    </source>
</evidence>